<proteinExistence type="predicted"/>
<dbReference type="AlphaFoldDB" id="A0AAV5K560"/>
<sequence length="146" mass="17114">MSRELKITSTKPSCYKIHQTIRWKFSLSDRLILSDRLSSVRSCDRANPFHLSIFSYISWWRFRWWCESCFEDGVRAVIRETQGKDARQSSELRAYRTSAIRRKYMAVTIGTSSSDYLSLPETYLSTLSQGTCSVGTHHAYLRRLLR</sequence>
<protein>
    <submittedName>
        <fullName evidence="1">Uncharacterized protein</fullName>
    </submittedName>
</protein>
<name>A0AAV5K560_9ROSI</name>
<evidence type="ECO:0000313" key="1">
    <source>
        <dbReference type="EMBL" id="GKV17665.1"/>
    </source>
</evidence>
<organism evidence="1 2">
    <name type="scientific">Rubroshorea leprosula</name>
    <dbReference type="NCBI Taxonomy" id="152421"/>
    <lineage>
        <taxon>Eukaryota</taxon>
        <taxon>Viridiplantae</taxon>
        <taxon>Streptophyta</taxon>
        <taxon>Embryophyta</taxon>
        <taxon>Tracheophyta</taxon>
        <taxon>Spermatophyta</taxon>
        <taxon>Magnoliopsida</taxon>
        <taxon>eudicotyledons</taxon>
        <taxon>Gunneridae</taxon>
        <taxon>Pentapetalae</taxon>
        <taxon>rosids</taxon>
        <taxon>malvids</taxon>
        <taxon>Malvales</taxon>
        <taxon>Dipterocarpaceae</taxon>
        <taxon>Rubroshorea</taxon>
    </lineage>
</organism>
<keyword evidence="2" id="KW-1185">Reference proteome</keyword>
<gene>
    <name evidence="1" type="ORF">SLEP1_g28136</name>
</gene>
<evidence type="ECO:0000313" key="2">
    <source>
        <dbReference type="Proteomes" id="UP001054252"/>
    </source>
</evidence>
<reference evidence="1 2" key="1">
    <citation type="journal article" date="2021" name="Commun. Biol.">
        <title>The genome of Shorea leprosula (Dipterocarpaceae) highlights the ecological relevance of drought in aseasonal tropical rainforests.</title>
        <authorList>
            <person name="Ng K.K.S."/>
            <person name="Kobayashi M.J."/>
            <person name="Fawcett J.A."/>
            <person name="Hatakeyama M."/>
            <person name="Paape T."/>
            <person name="Ng C.H."/>
            <person name="Ang C.C."/>
            <person name="Tnah L.H."/>
            <person name="Lee C.T."/>
            <person name="Nishiyama T."/>
            <person name="Sese J."/>
            <person name="O'Brien M.J."/>
            <person name="Copetti D."/>
            <person name="Mohd Noor M.I."/>
            <person name="Ong R.C."/>
            <person name="Putra M."/>
            <person name="Sireger I.Z."/>
            <person name="Indrioko S."/>
            <person name="Kosugi Y."/>
            <person name="Izuno A."/>
            <person name="Isagi Y."/>
            <person name="Lee S.L."/>
            <person name="Shimizu K.K."/>
        </authorList>
    </citation>
    <scope>NUCLEOTIDE SEQUENCE [LARGE SCALE GENOMIC DNA]</scope>
    <source>
        <strain evidence="1">214</strain>
    </source>
</reference>
<comment type="caution">
    <text evidence="1">The sequence shown here is derived from an EMBL/GenBank/DDBJ whole genome shotgun (WGS) entry which is preliminary data.</text>
</comment>
<accession>A0AAV5K560</accession>
<dbReference type="EMBL" id="BPVZ01000048">
    <property type="protein sequence ID" value="GKV17665.1"/>
    <property type="molecule type" value="Genomic_DNA"/>
</dbReference>
<dbReference type="Proteomes" id="UP001054252">
    <property type="component" value="Unassembled WGS sequence"/>
</dbReference>